<dbReference type="SMART" id="SM00916">
    <property type="entry name" value="L51_S25_CI-B8"/>
    <property type="match status" value="1"/>
</dbReference>
<evidence type="ECO:0000256" key="2">
    <source>
        <dbReference type="ARBA" id="ARBA00022980"/>
    </source>
</evidence>
<keyword evidence="4" id="KW-0687">Ribonucleoprotein</keyword>
<proteinExistence type="predicted"/>
<organism evidence="6 7">
    <name type="scientific">Eremothecium gossypii (strain ATCC 10895 / CBS 109.51 / FGSC 9923 / NRRL Y-1056)</name>
    <name type="common">Yeast</name>
    <name type="synonym">Ashbya gossypii</name>
    <dbReference type="NCBI Taxonomy" id="284811"/>
    <lineage>
        <taxon>Eukaryota</taxon>
        <taxon>Fungi</taxon>
        <taxon>Dikarya</taxon>
        <taxon>Ascomycota</taxon>
        <taxon>Saccharomycotina</taxon>
        <taxon>Saccharomycetes</taxon>
        <taxon>Saccharomycetales</taxon>
        <taxon>Saccharomycetaceae</taxon>
        <taxon>Eremothecium</taxon>
    </lineage>
</organism>
<dbReference type="HOGENOM" id="CLU_141769_0_0_1"/>
<name>Q758E2_EREGS</name>
<evidence type="ECO:0000256" key="1">
    <source>
        <dbReference type="ARBA" id="ARBA00004173"/>
    </source>
</evidence>
<dbReference type="InterPro" id="IPR007741">
    <property type="entry name" value="Ribosomal_mL43/mS25/NADH_DH"/>
</dbReference>
<dbReference type="InterPro" id="IPR040049">
    <property type="entry name" value="Ribosomal_mS25/mL61"/>
</dbReference>
<dbReference type="PANTHER" id="PTHR13274">
    <property type="entry name" value="MITOCHONDRIAL RIBOSOMAL PROTEIN S25"/>
    <property type="match status" value="1"/>
</dbReference>
<dbReference type="Pfam" id="PF05047">
    <property type="entry name" value="L51_S25_CI-B8"/>
    <property type="match status" value="1"/>
</dbReference>
<dbReference type="InParanoid" id="Q758E2"/>
<dbReference type="EMBL" id="AE016818">
    <property type="protein sequence ID" value="AAS52569.1"/>
    <property type="molecule type" value="Genomic_DNA"/>
</dbReference>
<keyword evidence="7" id="KW-1185">Reference proteome</keyword>
<dbReference type="OMA" id="QNHNGHM"/>
<comment type="subcellular location">
    <subcellularLocation>
        <location evidence="1">Mitochondrion</location>
    </subcellularLocation>
</comment>
<protein>
    <submittedName>
        <fullName evidence="6">AEL116Cp</fullName>
    </submittedName>
</protein>
<sequence>MSNVKKQLAFLNRICGTAKPQVLVDTTKVSGLKLTFQAQSHNGHMGARKLWREHLPTLQFYNPGLDIQVHRVANSDKKQPVPCVLEVLGHDGNVLHRLDMAHKHSDTIIDELLSTVEHTPVPAEQQVRV</sequence>
<feature type="domain" description="Ribosomal protein/NADH dehydrogenase" evidence="5">
    <location>
        <begin position="39"/>
        <end position="119"/>
    </location>
</feature>
<reference evidence="7" key="2">
    <citation type="journal article" date="2013" name="G3 (Bethesda)">
        <title>Genomes of Ashbya fungi isolated from insects reveal four mating-type loci, numerous translocations, lack of transposons, and distinct gene duplications.</title>
        <authorList>
            <person name="Dietrich F.S."/>
            <person name="Voegeli S."/>
            <person name="Kuo S."/>
            <person name="Philippsen P."/>
        </authorList>
    </citation>
    <scope>GENOME REANNOTATION</scope>
    <source>
        <strain evidence="7">ATCC 10895 / CBS 109.51 / FGSC 9923 / NRRL Y-1056</strain>
    </source>
</reference>
<evidence type="ECO:0000313" key="7">
    <source>
        <dbReference type="Proteomes" id="UP000000591"/>
    </source>
</evidence>
<evidence type="ECO:0000256" key="4">
    <source>
        <dbReference type="ARBA" id="ARBA00023274"/>
    </source>
</evidence>
<keyword evidence="3" id="KW-0496">Mitochondrion</keyword>
<evidence type="ECO:0000256" key="3">
    <source>
        <dbReference type="ARBA" id="ARBA00023128"/>
    </source>
</evidence>
<accession>Q758E2</accession>
<dbReference type="STRING" id="284811.Q758E2"/>
<evidence type="ECO:0000313" key="6">
    <source>
        <dbReference type="EMBL" id="AAS52569.1"/>
    </source>
</evidence>
<dbReference type="GO" id="GO:1990904">
    <property type="term" value="C:ribonucleoprotein complex"/>
    <property type="evidence" value="ECO:0007669"/>
    <property type="project" value="UniProtKB-KW"/>
</dbReference>
<dbReference type="PANTHER" id="PTHR13274:SF2">
    <property type="entry name" value="SMALL RIBOSOMAL SUBUNIT PROTEIN MS25"/>
    <property type="match status" value="1"/>
</dbReference>
<keyword evidence="2" id="KW-0689">Ribosomal protein</keyword>
<dbReference type="FunCoup" id="Q758E2">
    <property type="interactions" value="124"/>
</dbReference>
<dbReference type="Proteomes" id="UP000000591">
    <property type="component" value="Chromosome V"/>
</dbReference>
<dbReference type="AlphaFoldDB" id="Q758E2"/>
<reference evidence="6 7" key="1">
    <citation type="journal article" date="2004" name="Science">
        <title>The Ashbya gossypii genome as a tool for mapping the ancient Saccharomyces cerevisiae genome.</title>
        <authorList>
            <person name="Dietrich F.S."/>
            <person name="Voegeli S."/>
            <person name="Brachat S."/>
            <person name="Lerch A."/>
            <person name="Gates K."/>
            <person name="Steiner S."/>
            <person name="Mohr C."/>
            <person name="Pohlmann R."/>
            <person name="Luedi P."/>
            <person name="Choi S."/>
            <person name="Wing R.A."/>
            <person name="Flavier A."/>
            <person name="Gaffney T.D."/>
            <person name="Philippsen P."/>
        </authorList>
    </citation>
    <scope>NUCLEOTIDE SEQUENCE [LARGE SCALE GENOMIC DNA]</scope>
    <source>
        <strain evidence="7">ATCC 10895 / CBS 109.51 / FGSC 9923 / NRRL Y-1056</strain>
    </source>
</reference>
<dbReference type="eggNOG" id="ENOG502S1AY">
    <property type="taxonomic scope" value="Eukaryota"/>
</dbReference>
<gene>
    <name evidence="6" type="ORF">AGOS_AEL116C</name>
</gene>
<dbReference type="GO" id="GO:0005739">
    <property type="term" value="C:mitochondrion"/>
    <property type="evidence" value="ECO:0007669"/>
    <property type="project" value="UniProtKB-SubCell"/>
</dbReference>
<dbReference type="GeneID" id="4620932"/>
<dbReference type="OrthoDB" id="1696305at2759"/>
<dbReference type="KEGG" id="ago:AGOS_AEL116C"/>
<dbReference type="GO" id="GO:0005840">
    <property type="term" value="C:ribosome"/>
    <property type="evidence" value="ECO:0007669"/>
    <property type="project" value="UniProtKB-KW"/>
</dbReference>
<evidence type="ECO:0000259" key="5">
    <source>
        <dbReference type="SMART" id="SM00916"/>
    </source>
</evidence>
<dbReference type="RefSeq" id="NP_984745.1">
    <property type="nucleotide sequence ID" value="NM_210099.1"/>
</dbReference>
<dbReference type="GO" id="GO:0003735">
    <property type="term" value="F:structural constituent of ribosome"/>
    <property type="evidence" value="ECO:0007669"/>
    <property type="project" value="InterPro"/>
</dbReference>